<comment type="caution">
    <text evidence="3">The sequence shown here is derived from an EMBL/GenBank/DDBJ whole genome shotgun (WGS) entry which is preliminary data.</text>
</comment>
<evidence type="ECO:0000313" key="4">
    <source>
        <dbReference type="Proteomes" id="UP000248544"/>
    </source>
</evidence>
<evidence type="ECO:0000313" key="3">
    <source>
        <dbReference type="EMBL" id="PZG44826.1"/>
    </source>
</evidence>
<protein>
    <recommendedName>
        <fullName evidence="5">DUF3558 domain-containing protein</fullName>
    </recommendedName>
</protein>
<keyword evidence="2" id="KW-1133">Transmembrane helix</keyword>
<keyword evidence="4" id="KW-1185">Reference proteome</keyword>
<proteinExistence type="predicted"/>
<evidence type="ECO:0008006" key="5">
    <source>
        <dbReference type="Google" id="ProtNLM"/>
    </source>
</evidence>
<evidence type="ECO:0000256" key="1">
    <source>
        <dbReference type="SAM" id="MobiDB-lite"/>
    </source>
</evidence>
<name>A0A2W2G4N3_9ACTN</name>
<keyword evidence="2" id="KW-0472">Membrane</keyword>
<feature type="transmembrane region" description="Helical" evidence="2">
    <location>
        <begin position="51"/>
        <end position="74"/>
    </location>
</feature>
<dbReference type="AlphaFoldDB" id="A0A2W2G4N3"/>
<sequence length="264" mass="28020">MHRHTPRDGLPAMPPGESKGPPPGQPVARPHGTQPTIDGSGRTGVLVPRPIVVLTVLLLVAMAAAIGGLGAPYLRGERPMAVATPTPTPAASDAKGRFAEAPRACGLLGDALVAELLPASLTSQVSELECEWRTADYRKPSNSKYDMVLRLVKYEQEATGIVKAKEYFAGKRDDFVRDGRLETPAPAPPAALSGLGDESFGYTKPMKISIFSESVKRIVLCRISNLVVEIEYERGGTTEDKDGRLAAGAEKAARAIVAELNARG</sequence>
<evidence type="ECO:0000256" key="2">
    <source>
        <dbReference type="SAM" id="Phobius"/>
    </source>
</evidence>
<dbReference type="EMBL" id="POUA01000116">
    <property type="protein sequence ID" value="PZG44826.1"/>
    <property type="molecule type" value="Genomic_DNA"/>
</dbReference>
<gene>
    <name evidence="3" type="ORF">C1I98_16505</name>
</gene>
<organism evidence="3 4">
    <name type="scientific">Spongiactinospora gelatinilytica</name>
    <dbReference type="NCBI Taxonomy" id="2666298"/>
    <lineage>
        <taxon>Bacteria</taxon>
        <taxon>Bacillati</taxon>
        <taxon>Actinomycetota</taxon>
        <taxon>Actinomycetes</taxon>
        <taxon>Streptosporangiales</taxon>
        <taxon>Streptosporangiaceae</taxon>
        <taxon>Spongiactinospora</taxon>
    </lineage>
</organism>
<feature type="region of interest" description="Disordered" evidence="1">
    <location>
        <begin position="1"/>
        <end position="42"/>
    </location>
</feature>
<accession>A0A2W2G4N3</accession>
<reference evidence="3 4" key="1">
    <citation type="submission" date="2018-01" db="EMBL/GenBank/DDBJ databases">
        <title>Draft genome sequence of Sphaerisporangium sp. 7K107.</title>
        <authorList>
            <person name="Sahin N."/>
            <person name="Saygin H."/>
            <person name="Ay H."/>
        </authorList>
    </citation>
    <scope>NUCLEOTIDE SEQUENCE [LARGE SCALE GENOMIC DNA]</scope>
    <source>
        <strain evidence="3 4">7K107</strain>
    </source>
</reference>
<keyword evidence="2" id="KW-0812">Transmembrane</keyword>
<dbReference type="Proteomes" id="UP000248544">
    <property type="component" value="Unassembled WGS sequence"/>
</dbReference>